<dbReference type="GO" id="GO:0006397">
    <property type="term" value="P:mRNA processing"/>
    <property type="evidence" value="ECO:0007669"/>
    <property type="project" value="UniProtKB-KW"/>
</dbReference>
<accession>A0AAP0CBI5</accession>
<keyword evidence="8" id="KW-0539">Nucleus</keyword>
<comment type="similarity">
    <text evidence="3">Belongs to the TSSC4 family.</text>
</comment>
<dbReference type="GO" id="GO:0005681">
    <property type="term" value="C:spliceosomal complex"/>
    <property type="evidence" value="ECO:0007669"/>
    <property type="project" value="UniProtKB-KW"/>
</dbReference>
<dbReference type="EMBL" id="JBCNJP010001879">
    <property type="protein sequence ID" value="KAK9050422.1"/>
    <property type="molecule type" value="Genomic_DNA"/>
</dbReference>
<gene>
    <name evidence="12" type="ORF">SSX86_030608</name>
</gene>
<evidence type="ECO:0000256" key="4">
    <source>
        <dbReference type="ARBA" id="ARBA00022490"/>
    </source>
</evidence>
<feature type="region of interest" description="Disordered" evidence="11">
    <location>
        <begin position="51"/>
        <end position="145"/>
    </location>
</feature>
<evidence type="ECO:0000313" key="13">
    <source>
        <dbReference type="Proteomes" id="UP001408789"/>
    </source>
</evidence>
<dbReference type="GO" id="GO:0005737">
    <property type="term" value="C:cytoplasm"/>
    <property type="evidence" value="ECO:0007669"/>
    <property type="project" value="UniProtKB-SubCell"/>
</dbReference>
<evidence type="ECO:0000256" key="9">
    <source>
        <dbReference type="ARBA" id="ARBA00035304"/>
    </source>
</evidence>
<feature type="region of interest" description="Disordered" evidence="11">
    <location>
        <begin position="347"/>
        <end position="378"/>
    </location>
</feature>
<reference evidence="12 13" key="1">
    <citation type="submission" date="2024-04" db="EMBL/GenBank/DDBJ databases">
        <title>The reference genome of an endangered Asteraceae, Deinandra increscens subsp. villosa, native to the Central Coast of California.</title>
        <authorList>
            <person name="Guilliams M."/>
            <person name="Hasenstab-Lehman K."/>
            <person name="Meyer R."/>
            <person name="Mcevoy S."/>
        </authorList>
    </citation>
    <scope>NUCLEOTIDE SEQUENCE [LARGE SCALE GENOMIC DNA]</scope>
    <source>
        <tissue evidence="12">Leaf</tissue>
    </source>
</reference>
<proteinExistence type="inferred from homology"/>
<name>A0AAP0CBI5_9ASTR</name>
<dbReference type="GO" id="GO:0008380">
    <property type="term" value="P:RNA splicing"/>
    <property type="evidence" value="ECO:0007669"/>
    <property type="project" value="UniProtKB-KW"/>
</dbReference>
<dbReference type="PANTHER" id="PTHR13445">
    <property type="entry name" value="TUMOR SUPPRESSING SUBTRANSFERABLE CANDIDATE 4 TSSC4"/>
    <property type="match status" value="1"/>
</dbReference>
<comment type="caution">
    <text evidence="12">The sequence shown here is derived from an EMBL/GenBank/DDBJ whole genome shotgun (WGS) entry which is preliminary data.</text>
</comment>
<evidence type="ECO:0000256" key="2">
    <source>
        <dbReference type="ARBA" id="ARBA00004496"/>
    </source>
</evidence>
<evidence type="ECO:0000256" key="7">
    <source>
        <dbReference type="ARBA" id="ARBA00023187"/>
    </source>
</evidence>
<feature type="compositionally biased region" description="Acidic residues" evidence="11">
    <location>
        <begin position="91"/>
        <end position="103"/>
    </location>
</feature>
<dbReference type="AlphaFoldDB" id="A0AAP0CBI5"/>
<sequence length="378" mass="42676">MEDTFKVRIDKVFGSLQTSSSSTQSNSSSLSSLWCLTDEEIERNKWIQDKVDRHKDEDEQIHRLNNPKPYSPVLQGLTAETSNSNLNMESDIQELDDEEEDEDENRKPELAKPVDHSNEEWDIRSSIGMDCTLDNEEEEDAYDKVAVGNEESANQFYTKHVNDFEVEVDSTNELPNSFTDVIRDPRANHMAAKLRLKEDEDSARKLGLQISANNNINESNQTATRLKEPLVMSEIPESKVATFLPHVSPSVPDHVLNPSKYTHYTFDSKDGVDEESNRKAYMEFFGSLKGSAAMEIQDDVSTDSARPIIFTPKKKSGDVSMKHSKLDGHEDKKVVPISIAEGEVCMMDEDEPELSTRKSSSLQKSGRRYRTKGDAGSE</sequence>
<feature type="compositionally biased region" description="Basic and acidic residues" evidence="11">
    <location>
        <begin position="104"/>
        <end position="123"/>
    </location>
</feature>
<evidence type="ECO:0000256" key="6">
    <source>
        <dbReference type="ARBA" id="ARBA00022728"/>
    </source>
</evidence>
<evidence type="ECO:0000256" key="10">
    <source>
        <dbReference type="ARBA" id="ARBA00045970"/>
    </source>
</evidence>
<comment type="function">
    <text evidence="10">Protein associated with the U5 snRNP, during its maturation and its post-splicing recycling and which is required for spliceosomal tri-snRNP complex assembly in the nucleus. Has a molecular sequestering activity and transiently hinders SNRNP200 binding sites for constitutive splicing factors that intervene later during the assembly of the spliceosome and splicing. Together with its molecular sequestering activity, may also function as a molecular adapter and placeholder, coordinating the assembly of the U5 snRNP and its association with the U4/U6 di-snRNP.</text>
</comment>
<feature type="compositionally biased region" description="Polar residues" evidence="11">
    <location>
        <begin position="78"/>
        <end position="88"/>
    </location>
</feature>
<protein>
    <recommendedName>
        <fullName evidence="9">U5 small nuclear ribonucleoprotein TSSC4</fullName>
    </recommendedName>
</protein>
<evidence type="ECO:0000256" key="5">
    <source>
        <dbReference type="ARBA" id="ARBA00022664"/>
    </source>
</evidence>
<evidence type="ECO:0000256" key="3">
    <source>
        <dbReference type="ARBA" id="ARBA00010362"/>
    </source>
</evidence>
<keyword evidence="13" id="KW-1185">Reference proteome</keyword>
<dbReference type="InterPro" id="IPR029338">
    <property type="entry name" value="TSSC4"/>
</dbReference>
<keyword evidence="4" id="KW-0963">Cytoplasm</keyword>
<keyword evidence="6" id="KW-0747">Spliceosome</keyword>
<feature type="compositionally biased region" description="Basic and acidic residues" evidence="11">
    <location>
        <begin position="51"/>
        <end position="62"/>
    </location>
</feature>
<dbReference type="PANTHER" id="PTHR13445:SF3">
    <property type="entry name" value="U5 SMALL NUCLEAR RIBONUCLEOPROTEIN TSSC4"/>
    <property type="match status" value="1"/>
</dbReference>
<evidence type="ECO:0000256" key="1">
    <source>
        <dbReference type="ARBA" id="ARBA00004123"/>
    </source>
</evidence>
<evidence type="ECO:0000256" key="8">
    <source>
        <dbReference type="ARBA" id="ARBA00023242"/>
    </source>
</evidence>
<keyword evidence="5" id="KW-0507">mRNA processing</keyword>
<comment type="subcellular location">
    <subcellularLocation>
        <location evidence="2">Cytoplasm</location>
    </subcellularLocation>
    <subcellularLocation>
        <location evidence="1">Nucleus</location>
    </subcellularLocation>
</comment>
<keyword evidence="7" id="KW-0508">mRNA splicing</keyword>
<evidence type="ECO:0000256" key="11">
    <source>
        <dbReference type="SAM" id="MobiDB-lite"/>
    </source>
</evidence>
<evidence type="ECO:0000313" key="12">
    <source>
        <dbReference type="EMBL" id="KAK9050422.1"/>
    </source>
</evidence>
<organism evidence="12 13">
    <name type="scientific">Deinandra increscens subsp. villosa</name>
    <dbReference type="NCBI Taxonomy" id="3103831"/>
    <lineage>
        <taxon>Eukaryota</taxon>
        <taxon>Viridiplantae</taxon>
        <taxon>Streptophyta</taxon>
        <taxon>Embryophyta</taxon>
        <taxon>Tracheophyta</taxon>
        <taxon>Spermatophyta</taxon>
        <taxon>Magnoliopsida</taxon>
        <taxon>eudicotyledons</taxon>
        <taxon>Gunneridae</taxon>
        <taxon>Pentapetalae</taxon>
        <taxon>asterids</taxon>
        <taxon>campanulids</taxon>
        <taxon>Asterales</taxon>
        <taxon>Asteraceae</taxon>
        <taxon>Asteroideae</taxon>
        <taxon>Heliantheae alliance</taxon>
        <taxon>Madieae</taxon>
        <taxon>Madiinae</taxon>
        <taxon>Deinandra</taxon>
    </lineage>
</organism>
<dbReference type="Proteomes" id="UP001408789">
    <property type="component" value="Unassembled WGS sequence"/>
</dbReference>